<dbReference type="AlphaFoldDB" id="A0A6C0L8N4"/>
<evidence type="ECO:0000256" key="1">
    <source>
        <dbReference type="ARBA" id="ARBA00004496"/>
    </source>
</evidence>
<evidence type="ECO:0000256" key="5">
    <source>
        <dbReference type="ARBA" id="ARBA00022840"/>
    </source>
</evidence>
<organism evidence="9">
    <name type="scientific">viral metagenome</name>
    <dbReference type="NCBI Taxonomy" id="1070528"/>
    <lineage>
        <taxon>unclassified sequences</taxon>
        <taxon>metagenomes</taxon>
        <taxon>organismal metagenomes</taxon>
    </lineage>
</organism>
<keyword evidence="4" id="KW-0547">Nucleotide-binding</keyword>
<dbReference type="Gene3D" id="3.40.50.300">
    <property type="entry name" value="P-loop containing nucleotide triphosphate hydrolases"/>
    <property type="match status" value="1"/>
</dbReference>
<comment type="subcellular location">
    <subcellularLocation>
        <location evidence="1">Cytoplasm</location>
    </subcellularLocation>
</comment>
<protein>
    <recommendedName>
        <fullName evidence="6">PhoH-like protein</fullName>
    </recommendedName>
</protein>
<dbReference type="Pfam" id="PF02562">
    <property type="entry name" value="PhoH"/>
    <property type="match status" value="1"/>
</dbReference>
<evidence type="ECO:0000313" key="9">
    <source>
        <dbReference type="EMBL" id="QHU26670.1"/>
    </source>
</evidence>
<dbReference type="InterPro" id="IPR027417">
    <property type="entry name" value="P-loop_NTPase"/>
</dbReference>
<evidence type="ECO:0000259" key="8">
    <source>
        <dbReference type="Pfam" id="PF02562"/>
    </source>
</evidence>
<dbReference type="EMBL" id="MN740443">
    <property type="protein sequence ID" value="QHU26670.1"/>
    <property type="molecule type" value="Genomic_DNA"/>
</dbReference>
<comment type="similarity">
    <text evidence="2">Belongs to the PhoH family.</text>
</comment>
<keyword evidence="5" id="KW-0067">ATP-binding</keyword>
<dbReference type="GO" id="GO:0005829">
    <property type="term" value="C:cytosol"/>
    <property type="evidence" value="ECO:0007669"/>
    <property type="project" value="TreeGrafter"/>
</dbReference>
<evidence type="ECO:0000256" key="6">
    <source>
        <dbReference type="ARBA" id="ARBA00039970"/>
    </source>
</evidence>
<dbReference type="SUPFAM" id="SSF52540">
    <property type="entry name" value="P-loop containing nucleoside triphosphate hydrolases"/>
    <property type="match status" value="1"/>
</dbReference>
<feature type="region of interest" description="Disordered" evidence="7">
    <location>
        <begin position="1"/>
        <end position="36"/>
    </location>
</feature>
<dbReference type="InterPro" id="IPR051451">
    <property type="entry name" value="PhoH2-like"/>
</dbReference>
<accession>A0A6C0L8N4</accession>
<evidence type="ECO:0000256" key="3">
    <source>
        <dbReference type="ARBA" id="ARBA00022490"/>
    </source>
</evidence>
<sequence>MRMKKSAPDYDSFNPDMSGSGRKSRQKNLAPVYKPRSENQRQYVSYLNNASVPIVFGIGPAGCGKTLFACTTAIEGLRRGAFQKIVLTRPIVPVEEEELGFLPGTLVKKMDPWTRPLMDIFLEYYPQHEIDFMLGSGVIEISPLAYMRGRTFKRCFIIADEMQNSSPGQMLMLTTRIGDGSKMVITGDLKQTDRSQDNGLLDIMHKIKDYRVRKALEAGDLGIEMVEMKYSDIERSPIVSKILEIFNDKNDKNVITNDRMIPSQYISPVNVTTNSTSTDTPLSLPEKKINIKINNDAALIPLSDMTTRYNGI</sequence>
<evidence type="ECO:0000256" key="2">
    <source>
        <dbReference type="ARBA" id="ARBA00010393"/>
    </source>
</evidence>
<dbReference type="InterPro" id="IPR003714">
    <property type="entry name" value="PhoH"/>
</dbReference>
<dbReference type="PANTHER" id="PTHR30473">
    <property type="entry name" value="PROTEIN PHOH"/>
    <property type="match status" value="1"/>
</dbReference>
<evidence type="ECO:0000256" key="7">
    <source>
        <dbReference type="SAM" id="MobiDB-lite"/>
    </source>
</evidence>
<keyword evidence="3" id="KW-0963">Cytoplasm</keyword>
<dbReference type="GO" id="GO:0005524">
    <property type="term" value="F:ATP binding"/>
    <property type="evidence" value="ECO:0007669"/>
    <property type="project" value="UniProtKB-KW"/>
</dbReference>
<reference evidence="9" key="1">
    <citation type="journal article" date="2020" name="Nature">
        <title>Giant virus diversity and host interactions through global metagenomics.</title>
        <authorList>
            <person name="Schulz F."/>
            <person name="Roux S."/>
            <person name="Paez-Espino D."/>
            <person name="Jungbluth S."/>
            <person name="Walsh D.A."/>
            <person name="Denef V.J."/>
            <person name="McMahon K.D."/>
            <person name="Konstantinidis K.T."/>
            <person name="Eloe-Fadrosh E.A."/>
            <person name="Kyrpides N.C."/>
            <person name="Woyke T."/>
        </authorList>
    </citation>
    <scope>NUCLEOTIDE SEQUENCE</scope>
    <source>
        <strain evidence="9">GVMAG-M-3300027759-42</strain>
    </source>
</reference>
<dbReference type="PANTHER" id="PTHR30473:SF1">
    <property type="entry name" value="PHOH-LIKE PROTEIN"/>
    <property type="match status" value="1"/>
</dbReference>
<feature type="domain" description="PhoH-like protein" evidence="8">
    <location>
        <begin position="34"/>
        <end position="246"/>
    </location>
</feature>
<evidence type="ECO:0000256" key="4">
    <source>
        <dbReference type="ARBA" id="ARBA00022741"/>
    </source>
</evidence>
<name>A0A6C0L8N4_9ZZZZ</name>
<proteinExistence type="inferred from homology"/>